<dbReference type="EMBL" id="JAIZPD010000001">
    <property type="protein sequence ID" value="KAH0967927.1"/>
    <property type="molecule type" value="Genomic_DNA"/>
</dbReference>
<dbReference type="Proteomes" id="UP000824596">
    <property type="component" value="Unassembled WGS sequence"/>
</dbReference>
<reference evidence="5" key="1">
    <citation type="submission" date="2021-09" db="EMBL/GenBank/DDBJ databases">
        <title>A high-quality genome of the endoparasitic fungus Hirsutella rhossiliensis with a comparison of Hirsutella genomes reveals transposable elements contributing to genome size variation.</title>
        <authorList>
            <person name="Lin R."/>
            <person name="Jiao Y."/>
            <person name="Sun X."/>
            <person name="Ling J."/>
            <person name="Xie B."/>
            <person name="Cheng X."/>
        </authorList>
    </citation>
    <scope>NUCLEOTIDE SEQUENCE</scope>
    <source>
        <strain evidence="5">HR02</strain>
    </source>
</reference>
<comment type="catalytic activity">
    <reaction evidence="2">
        <text>a diacylglycerol + H2O = a monoacylglycerol + a fatty acid + H(+)</text>
        <dbReference type="Rhea" id="RHEA:32731"/>
        <dbReference type="ChEBI" id="CHEBI:15377"/>
        <dbReference type="ChEBI" id="CHEBI:15378"/>
        <dbReference type="ChEBI" id="CHEBI:17408"/>
        <dbReference type="ChEBI" id="CHEBI:18035"/>
        <dbReference type="ChEBI" id="CHEBI:28868"/>
    </reaction>
</comment>
<dbReference type="SUPFAM" id="SSF53474">
    <property type="entry name" value="alpha/beta-Hydrolases"/>
    <property type="match status" value="1"/>
</dbReference>
<evidence type="ECO:0000256" key="1">
    <source>
        <dbReference type="ARBA" id="ARBA00043996"/>
    </source>
</evidence>
<dbReference type="RefSeq" id="XP_044725440.1">
    <property type="nucleotide sequence ID" value="XM_044859040.1"/>
</dbReference>
<dbReference type="GO" id="GO:0006629">
    <property type="term" value="P:lipid metabolic process"/>
    <property type="evidence" value="ECO:0007669"/>
    <property type="project" value="InterPro"/>
</dbReference>
<protein>
    <submittedName>
        <fullName evidence="5">Lipase (Class 3) domain-containing protein</fullName>
    </submittedName>
</protein>
<dbReference type="GeneID" id="68349698"/>
<comment type="similarity">
    <text evidence="1">Belongs to the AB hydrolase superfamily. Lipase family. Class 3 subfamily.</text>
</comment>
<evidence type="ECO:0000313" key="6">
    <source>
        <dbReference type="Proteomes" id="UP000824596"/>
    </source>
</evidence>
<dbReference type="InterPro" id="IPR002921">
    <property type="entry name" value="Fungal_lipase-type"/>
</dbReference>
<dbReference type="Pfam" id="PF01764">
    <property type="entry name" value="Lipase_3"/>
    <property type="match status" value="1"/>
</dbReference>
<organism evidence="5 6">
    <name type="scientific">Hirsutella rhossiliensis</name>
    <dbReference type="NCBI Taxonomy" id="111463"/>
    <lineage>
        <taxon>Eukaryota</taxon>
        <taxon>Fungi</taxon>
        <taxon>Dikarya</taxon>
        <taxon>Ascomycota</taxon>
        <taxon>Pezizomycotina</taxon>
        <taxon>Sordariomycetes</taxon>
        <taxon>Hypocreomycetidae</taxon>
        <taxon>Hypocreales</taxon>
        <taxon>Ophiocordycipitaceae</taxon>
        <taxon>Hirsutella</taxon>
    </lineage>
</organism>
<dbReference type="CDD" id="cd00519">
    <property type="entry name" value="Lipase_3"/>
    <property type="match status" value="1"/>
</dbReference>
<proteinExistence type="inferred from homology"/>
<dbReference type="InterPro" id="IPR029058">
    <property type="entry name" value="AB_hydrolase_fold"/>
</dbReference>
<feature type="domain" description="Fungal lipase-type" evidence="4">
    <location>
        <begin position="88"/>
        <end position="218"/>
    </location>
</feature>
<evidence type="ECO:0000256" key="2">
    <source>
        <dbReference type="ARBA" id="ARBA00047591"/>
    </source>
</evidence>
<dbReference type="AlphaFoldDB" id="A0A9P8N7F1"/>
<dbReference type="PANTHER" id="PTHR45856:SF11">
    <property type="entry name" value="FUNGAL LIPASE-LIKE DOMAIN-CONTAINING PROTEIN"/>
    <property type="match status" value="1"/>
</dbReference>
<keyword evidence="6" id="KW-1185">Reference proteome</keyword>
<dbReference type="InterPro" id="IPR051218">
    <property type="entry name" value="Sec_MonoDiacylglyc_Lipase"/>
</dbReference>
<sequence length="331" mass="36664">MGSVRNQAGNVERRALALQQDLVNLNYYSQHAAAAYCNAEKTPRQFIQCNGACPAVESSRATVFASFTGTLTGVAGYVAVDRYRREIVLSIRGTHSIRNFITDLVFTWEDCVYSSGCKVHSGFANAWSDISNAAGNAVAAASRSNPGFRIIATGHSLGGAVATIATAHLERRGFVVDCYTYGSPRVGNEQFVGFMGRQRGRHWRVTHLDDPVPRLPPMSMGYRHVSPEYWLANGGAEQDSYGLEDVLMCYGSVNANCNGNTLGFNLGSHLHYFRQIAACAPASFQWRRSNDQVSAEELEQRLTAWSQMDIEYAKNMMYYYEVVENNEIEDT</sequence>
<comment type="catalytic activity">
    <reaction evidence="3">
        <text>a monoacylglycerol + H2O = glycerol + a fatty acid + H(+)</text>
        <dbReference type="Rhea" id="RHEA:15245"/>
        <dbReference type="ChEBI" id="CHEBI:15377"/>
        <dbReference type="ChEBI" id="CHEBI:15378"/>
        <dbReference type="ChEBI" id="CHEBI:17408"/>
        <dbReference type="ChEBI" id="CHEBI:17754"/>
        <dbReference type="ChEBI" id="CHEBI:28868"/>
    </reaction>
</comment>
<dbReference type="PANTHER" id="PTHR45856">
    <property type="entry name" value="ALPHA/BETA-HYDROLASES SUPERFAMILY PROTEIN"/>
    <property type="match status" value="1"/>
</dbReference>
<accession>A0A9P8N7F1</accession>
<name>A0A9P8N7F1_9HYPO</name>
<evidence type="ECO:0000256" key="3">
    <source>
        <dbReference type="ARBA" id="ARBA00048461"/>
    </source>
</evidence>
<comment type="caution">
    <text evidence="5">The sequence shown here is derived from an EMBL/GenBank/DDBJ whole genome shotgun (WGS) entry which is preliminary data.</text>
</comment>
<gene>
    <name evidence="5" type="ORF">HRG_00569</name>
</gene>
<dbReference type="Gene3D" id="3.40.50.1820">
    <property type="entry name" value="alpha/beta hydrolase"/>
    <property type="match status" value="1"/>
</dbReference>
<evidence type="ECO:0000313" key="5">
    <source>
        <dbReference type="EMBL" id="KAH0967927.1"/>
    </source>
</evidence>
<dbReference type="OrthoDB" id="426718at2759"/>
<evidence type="ECO:0000259" key="4">
    <source>
        <dbReference type="Pfam" id="PF01764"/>
    </source>
</evidence>